<proteinExistence type="predicted"/>
<protein>
    <submittedName>
        <fullName evidence="1">Uncharacterized protein</fullName>
    </submittedName>
</protein>
<evidence type="ECO:0000313" key="1">
    <source>
        <dbReference type="EMBL" id="KAF0920181.1"/>
    </source>
</evidence>
<accession>A0A6G1E689</accession>
<organism evidence="1 2">
    <name type="scientific">Oryza meyeriana var. granulata</name>
    <dbReference type="NCBI Taxonomy" id="110450"/>
    <lineage>
        <taxon>Eukaryota</taxon>
        <taxon>Viridiplantae</taxon>
        <taxon>Streptophyta</taxon>
        <taxon>Embryophyta</taxon>
        <taxon>Tracheophyta</taxon>
        <taxon>Spermatophyta</taxon>
        <taxon>Magnoliopsida</taxon>
        <taxon>Liliopsida</taxon>
        <taxon>Poales</taxon>
        <taxon>Poaceae</taxon>
        <taxon>BOP clade</taxon>
        <taxon>Oryzoideae</taxon>
        <taxon>Oryzeae</taxon>
        <taxon>Oryzinae</taxon>
        <taxon>Oryza</taxon>
        <taxon>Oryza meyeriana</taxon>
    </lineage>
</organism>
<keyword evidence="2" id="KW-1185">Reference proteome</keyword>
<comment type="caution">
    <text evidence="1">The sequence shown here is derived from an EMBL/GenBank/DDBJ whole genome shotgun (WGS) entry which is preliminary data.</text>
</comment>
<sequence length="91" mass="10077">MRKRMGRSMDVCDCLRASSLGTMHSEAYHSNECYPDLGVLGVFLSVGRLTSTHRCFELARVWAGPEVPTVIFETSGSRHRVFGGCSLLPLE</sequence>
<dbReference type="Proteomes" id="UP000479710">
    <property type="component" value="Unassembled WGS sequence"/>
</dbReference>
<dbReference type="AlphaFoldDB" id="A0A6G1E689"/>
<reference evidence="1 2" key="1">
    <citation type="submission" date="2019-11" db="EMBL/GenBank/DDBJ databases">
        <title>Whole genome sequence of Oryza granulata.</title>
        <authorList>
            <person name="Li W."/>
        </authorList>
    </citation>
    <scope>NUCLEOTIDE SEQUENCE [LARGE SCALE GENOMIC DNA]</scope>
    <source>
        <strain evidence="2">cv. Menghai</strain>
        <tissue evidence="1">Leaf</tissue>
    </source>
</reference>
<dbReference type="EMBL" id="SPHZ02000005">
    <property type="protein sequence ID" value="KAF0920181.1"/>
    <property type="molecule type" value="Genomic_DNA"/>
</dbReference>
<evidence type="ECO:0000313" key="2">
    <source>
        <dbReference type="Proteomes" id="UP000479710"/>
    </source>
</evidence>
<name>A0A6G1E689_9ORYZ</name>
<gene>
    <name evidence="1" type="ORF">E2562_033679</name>
</gene>